<dbReference type="SUPFAM" id="SSF47413">
    <property type="entry name" value="lambda repressor-like DNA-binding domains"/>
    <property type="match status" value="1"/>
</dbReference>
<accession>A0A6V7R944</accession>
<name>A0A6V7R944_9BACL</name>
<dbReference type="Pfam" id="PF21259">
    <property type="entry name" value="Rgg_C"/>
    <property type="match status" value="1"/>
</dbReference>
<evidence type="ECO:0000313" key="3">
    <source>
        <dbReference type="Proteomes" id="UP000521032"/>
    </source>
</evidence>
<dbReference type="PANTHER" id="PTHR37038:SF12">
    <property type="entry name" value="TRANSCRIPTIONAL REGULATOR"/>
    <property type="match status" value="1"/>
</dbReference>
<dbReference type="RefSeq" id="WP_186085841.1">
    <property type="nucleotide sequence ID" value="NZ_BMDB01000002.1"/>
</dbReference>
<dbReference type="PROSITE" id="PS50943">
    <property type="entry name" value="HTH_CROC1"/>
    <property type="match status" value="1"/>
</dbReference>
<dbReference type="InterPro" id="IPR053163">
    <property type="entry name" value="HTH-type_regulator_Rgg"/>
</dbReference>
<dbReference type="InterPro" id="IPR010057">
    <property type="entry name" value="Transcription_activator_Rgg_C"/>
</dbReference>
<proteinExistence type="predicted"/>
<sequence>MTQEMYGRLLKEIRLSRKMTLHTLSSDIISVSQLSKFENGITNLTIDRLLLLLDKLNVTYEEFFTEAKAYQRPEIERVSALISKKYIEQDVEALKTLYTEQNMTYEKTNIYFYKLNAILVASVLEDLTEEIFVTKEMRNELAEYLFGVERWRYYEVVLFGNSMRALTTDMLKIVTTELMKSPVLSVQIAKSKQMRIQILYNVALTMIEKKELDFAKLLIEETRSSLEKDETLILERIKLHYLNGYYMFKSGKTEAGKQLMKESINTFQLYNCIHLAQNFEAHYKASIQ</sequence>
<comment type="caution">
    <text evidence="2">The sequence shown here is derived from an EMBL/GenBank/DDBJ whole genome shotgun (WGS) entry which is preliminary data.</text>
</comment>
<dbReference type="NCBIfam" id="TIGR01716">
    <property type="entry name" value="RGG_Cterm"/>
    <property type="match status" value="1"/>
</dbReference>
<evidence type="ECO:0000313" key="2">
    <source>
        <dbReference type="EMBL" id="CAD2073881.1"/>
    </source>
</evidence>
<reference evidence="2 3" key="1">
    <citation type="submission" date="2020-07" db="EMBL/GenBank/DDBJ databases">
        <authorList>
            <person name="Criscuolo A."/>
        </authorList>
    </citation>
    <scope>NUCLEOTIDE SEQUENCE [LARGE SCALE GENOMIC DNA]</scope>
    <source>
        <strain evidence="3">CIP 111030</strain>
    </source>
</reference>
<dbReference type="InterPro" id="IPR010982">
    <property type="entry name" value="Lambda_DNA-bd_dom_sf"/>
</dbReference>
<gene>
    <name evidence="2" type="ORF">JEOSCH030_00578</name>
</gene>
<keyword evidence="3" id="KW-1185">Reference proteome</keyword>
<feature type="domain" description="HTH cro/C1-type" evidence="1">
    <location>
        <begin position="10"/>
        <end position="63"/>
    </location>
</feature>
<dbReference type="InterPro" id="IPR011990">
    <property type="entry name" value="TPR-like_helical_dom_sf"/>
</dbReference>
<dbReference type="CDD" id="cd00093">
    <property type="entry name" value="HTH_XRE"/>
    <property type="match status" value="1"/>
</dbReference>
<dbReference type="GO" id="GO:0003677">
    <property type="term" value="F:DNA binding"/>
    <property type="evidence" value="ECO:0007669"/>
    <property type="project" value="InterPro"/>
</dbReference>
<dbReference type="AlphaFoldDB" id="A0A6V7R944"/>
<evidence type="ECO:0000259" key="1">
    <source>
        <dbReference type="PROSITE" id="PS50943"/>
    </source>
</evidence>
<dbReference type="EMBL" id="CAJEWE010000007">
    <property type="protein sequence ID" value="CAD2073881.1"/>
    <property type="molecule type" value="Genomic_DNA"/>
</dbReference>
<protein>
    <recommendedName>
        <fullName evidence="1">HTH cro/C1-type domain-containing protein</fullName>
    </recommendedName>
</protein>
<dbReference type="Pfam" id="PF01381">
    <property type="entry name" value="HTH_3"/>
    <property type="match status" value="1"/>
</dbReference>
<dbReference type="Gene3D" id="1.25.40.10">
    <property type="entry name" value="Tetratricopeptide repeat domain"/>
    <property type="match status" value="1"/>
</dbReference>
<organism evidence="2 3">
    <name type="scientific">Phocicoccus schoeneichii</name>
    <dbReference type="NCBI Taxonomy" id="1812261"/>
    <lineage>
        <taxon>Bacteria</taxon>
        <taxon>Bacillati</taxon>
        <taxon>Bacillota</taxon>
        <taxon>Bacilli</taxon>
        <taxon>Bacillales</taxon>
        <taxon>Salinicoccaceae</taxon>
        <taxon>Phocicoccus</taxon>
    </lineage>
</organism>
<dbReference type="PANTHER" id="PTHR37038">
    <property type="entry name" value="TRANSCRIPTIONAL REGULATOR-RELATED"/>
    <property type="match status" value="1"/>
</dbReference>
<dbReference type="Proteomes" id="UP000521032">
    <property type="component" value="Unassembled WGS sequence"/>
</dbReference>
<dbReference type="InterPro" id="IPR001387">
    <property type="entry name" value="Cro/C1-type_HTH"/>
</dbReference>
<dbReference type="SMART" id="SM00530">
    <property type="entry name" value="HTH_XRE"/>
    <property type="match status" value="1"/>
</dbReference>